<feature type="coiled-coil region" evidence="1">
    <location>
        <begin position="721"/>
        <end position="783"/>
    </location>
</feature>
<dbReference type="HOGENOM" id="CLU_013358_0_0_1"/>
<feature type="compositionally biased region" description="Polar residues" evidence="2">
    <location>
        <begin position="853"/>
        <end position="862"/>
    </location>
</feature>
<feature type="compositionally biased region" description="Basic and acidic residues" evidence="2">
    <location>
        <begin position="922"/>
        <end position="937"/>
    </location>
</feature>
<sequence length="986" mass="110243">MSMRVCTSLLQEPLPETLPVPASAQKFFLAVFDKAVRSPSIENLGAVFSLLDGPCRQSISLLPPHKLDGFLEHLRQTIKSLPSHGDQALTLLCLAIGTILLEQMPFSDCLVPSTLLESTPPARQDRIGRASERPKFQELFTGEKSYKTLDLLALRTYLACKKDNTISQSEAVKTARAARRTLSAFPTQAVDAWRRKSGHWIEKLAESLKAAHISPELQLEAWAFVAPLAESSLEHVRTLAPFEKLLLNLGQLSVTHRQLRSALDVALRSFAPHLSVPFFLELLRRAFRDVVQPNQQRFQESRLYSVLMRSLTSVAQVSPQTRKALLSALVSDELQDILQCFLTTSISTSPAEVLRAAACAQASLDMRMQLGLVTCSLLLKSAVAAQAEGHVIALSTIWLLLDKQQEFARQLSPCGHSTEVVRQAPKISLAQLEGTPNVQVDSHDWRARLAAEFQTEAKLHHEATVRTVDQICRDLEERCKDAEAPFREEQRRRKEVQDQCDKISKHAADLEAQAIDQHLYLETLEKEKLQIQADLGAVQSDNDDLSEEATELRRHLKEAHQQAERQVAALSAQHMEKEMEFRTVVAAKNSSIEEHERIVREMAKDKAATQAELQSVRQELDEVRGNHDLVRKKLSEVEHSLSVDNTRLVDMEAQLQMLKAEKVEMSALRKQTQARLDAMNAQLSALNEKYEGLIVSSREEMETLAYKHQEILHTLNEQASNTQHEEELRRIHEESAQLRHAHDSLGLELQGKETEVAKLMRKIDKLTKAFVEKEAELTEAQNIRKNMLGALGIQEEVAAALVQAPGTKMDRGQPPRTRALQRKSHPGAISQARHAFDEDPLDTAEPAMDANRSFESASSKSGPTPKRAKPRKSFKVPTLQQPRLSVFPHSVKSVRSKPVPGRQPLMDVSAGRGNMSPVRVGGDGKDPFKRKDPTVTDREDDQTDQCEEMEDLPFDTGEVLSGTPATPLSIVPRKLRSTFDGTTAEF</sequence>
<organism evidence="3 4">
    <name type="scientific">Coniosporium apollinis (strain CBS 100218)</name>
    <name type="common">Rock-inhabiting black yeast</name>
    <dbReference type="NCBI Taxonomy" id="1168221"/>
    <lineage>
        <taxon>Eukaryota</taxon>
        <taxon>Fungi</taxon>
        <taxon>Dikarya</taxon>
        <taxon>Ascomycota</taxon>
        <taxon>Pezizomycotina</taxon>
        <taxon>Dothideomycetes</taxon>
        <taxon>Dothideomycetes incertae sedis</taxon>
        <taxon>Coniosporium</taxon>
    </lineage>
</organism>
<gene>
    <name evidence="3" type="ORF">W97_06846</name>
</gene>
<dbReference type="GeneID" id="19904157"/>
<dbReference type="RefSeq" id="XP_007783020.1">
    <property type="nucleotide sequence ID" value="XM_007784830.1"/>
</dbReference>
<dbReference type="AlphaFoldDB" id="R7Z0U9"/>
<feature type="region of interest" description="Disordered" evidence="2">
    <location>
        <begin position="805"/>
        <end position="966"/>
    </location>
</feature>
<dbReference type="STRING" id="1168221.R7Z0U9"/>
<feature type="compositionally biased region" description="Acidic residues" evidence="2">
    <location>
        <begin position="938"/>
        <end position="953"/>
    </location>
</feature>
<dbReference type="eggNOG" id="ENOG502QYKI">
    <property type="taxonomic scope" value="Eukaryota"/>
</dbReference>
<reference evidence="4" key="1">
    <citation type="submission" date="2012-06" db="EMBL/GenBank/DDBJ databases">
        <title>The genome sequence of Coniosporium apollinis CBS 100218.</title>
        <authorList>
            <consortium name="The Broad Institute Genome Sequencing Platform"/>
            <person name="Cuomo C."/>
            <person name="Gorbushina A."/>
            <person name="Noack S."/>
            <person name="Walker B."/>
            <person name="Young S.K."/>
            <person name="Zeng Q."/>
            <person name="Gargeya S."/>
            <person name="Fitzgerald M."/>
            <person name="Haas B."/>
            <person name="Abouelleil A."/>
            <person name="Alvarado L."/>
            <person name="Arachchi H.M."/>
            <person name="Berlin A.M."/>
            <person name="Chapman S.B."/>
            <person name="Goldberg J."/>
            <person name="Griggs A."/>
            <person name="Gujja S."/>
            <person name="Hansen M."/>
            <person name="Howarth C."/>
            <person name="Imamovic A."/>
            <person name="Larimer J."/>
            <person name="McCowan C."/>
            <person name="Montmayeur A."/>
            <person name="Murphy C."/>
            <person name="Neiman D."/>
            <person name="Pearson M."/>
            <person name="Priest M."/>
            <person name="Roberts A."/>
            <person name="Saif S."/>
            <person name="Shea T."/>
            <person name="Sisk P."/>
            <person name="Sykes S."/>
            <person name="Wortman J."/>
            <person name="Nusbaum C."/>
            <person name="Birren B."/>
        </authorList>
    </citation>
    <scope>NUCLEOTIDE SEQUENCE [LARGE SCALE GENOMIC DNA]</scope>
    <source>
        <strain evidence="4">CBS 100218</strain>
    </source>
</reference>
<accession>R7Z0U9</accession>
<keyword evidence="4" id="KW-1185">Reference proteome</keyword>
<dbReference type="EMBL" id="JH767589">
    <property type="protein sequence ID" value="EON67703.1"/>
    <property type="molecule type" value="Genomic_DNA"/>
</dbReference>
<proteinExistence type="predicted"/>
<feature type="coiled-coil region" evidence="1">
    <location>
        <begin position="493"/>
        <end position="689"/>
    </location>
</feature>
<protein>
    <submittedName>
        <fullName evidence="3">Uncharacterized protein</fullName>
    </submittedName>
</protein>
<keyword evidence="1" id="KW-0175">Coiled coil</keyword>
<dbReference type="OrthoDB" id="5332870at2759"/>
<name>R7Z0U9_CONA1</name>
<evidence type="ECO:0000256" key="1">
    <source>
        <dbReference type="SAM" id="Coils"/>
    </source>
</evidence>
<evidence type="ECO:0000313" key="4">
    <source>
        <dbReference type="Proteomes" id="UP000016924"/>
    </source>
</evidence>
<evidence type="ECO:0000256" key="2">
    <source>
        <dbReference type="SAM" id="MobiDB-lite"/>
    </source>
</evidence>
<evidence type="ECO:0000313" key="3">
    <source>
        <dbReference type="EMBL" id="EON67703.1"/>
    </source>
</evidence>
<dbReference type="OMA" id="QHIGRLM"/>
<dbReference type="Proteomes" id="UP000016924">
    <property type="component" value="Unassembled WGS sequence"/>
</dbReference>